<comment type="similarity">
    <text evidence="1">Belongs to the DPCD family.</text>
</comment>
<dbReference type="PANTHER" id="PTHR31921:SF1">
    <property type="entry name" value="PROTEIN DPCD"/>
    <property type="match status" value="1"/>
</dbReference>
<gene>
    <name evidence="4" type="ORF">Ctob_007129</name>
</gene>
<protein>
    <recommendedName>
        <fullName evidence="2">Protein DPCD</fullName>
    </recommendedName>
</protein>
<dbReference type="EMBL" id="JWZX01002418">
    <property type="protein sequence ID" value="KOO29425.1"/>
    <property type="molecule type" value="Genomic_DNA"/>
</dbReference>
<dbReference type="OrthoDB" id="10256139at2759"/>
<comment type="caution">
    <text evidence="4">The sequence shown here is derived from an EMBL/GenBank/DDBJ whole genome shotgun (WGS) entry which is preliminary data.</text>
</comment>
<name>A0A0M0JSF2_9EUKA</name>
<dbReference type="PANTHER" id="PTHR31921">
    <property type="entry name" value="PROTEIN DPCD"/>
    <property type="match status" value="1"/>
</dbReference>
<dbReference type="Pfam" id="PF14913">
    <property type="entry name" value="DPCD"/>
    <property type="match status" value="1"/>
</dbReference>
<evidence type="ECO:0000313" key="4">
    <source>
        <dbReference type="EMBL" id="KOO29425.1"/>
    </source>
</evidence>
<keyword evidence="5" id="KW-1185">Reference proteome</keyword>
<dbReference type="Proteomes" id="UP000037460">
    <property type="component" value="Unassembled WGS sequence"/>
</dbReference>
<evidence type="ECO:0000313" key="5">
    <source>
        <dbReference type="Proteomes" id="UP000037460"/>
    </source>
</evidence>
<evidence type="ECO:0000256" key="2">
    <source>
        <dbReference type="ARBA" id="ARBA00020330"/>
    </source>
</evidence>
<dbReference type="AlphaFoldDB" id="A0A0M0JSF2"/>
<evidence type="ECO:0000256" key="3">
    <source>
        <dbReference type="SAM" id="MobiDB-lite"/>
    </source>
</evidence>
<feature type="region of interest" description="Disordered" evidence="3">
    <location>
        <begin position="184"/>
        <end position="203"/>
    </location>
</feature>
<proteinExistence type="inferred from homology"/>
<sequence>MAALVALYPEGTKVTNVTSGGRRKMHYTLPDESEVVEEYDVQTDELVVRKKRSKTVLGAEGEWIYEVGEAPTRVTIENDLLRPNSSNPLLVRKDRPHAFEWRIRNLPYPKPTYAVTVDAQDNQIVVRTSNKKYFKRIDIPEMDRLRLHLEEAALSWSHENSTLIIQYKKPQQIMAAEKDAKVARLTAPEQGPEQAAEEQCKQQ</sequence>
<evidence type="ECO:0000256" key="1">
    <source>
        <dbReference type="ARBA" id="ARBA00010597"/>
    </source>
</evidence>
<reference evidence="5" key="1">
    <citation type="journal article" date="2015" name="PLoS Genet.">
        <title>Genome Sequence and Transcriptome Analyses of Chrysochromulina tobin: Metabolic Tools for Enhanced Algal Fitness in the Prominent Order Prymnesiales (Haptophyceae).</title>
        <authorList>
            <person name="Hovde B.T."/>
            <person name="Deodato C.R."/>
            <person name="Hunsperger H.M."/>
            <person name="Ryken S.A."/>
            <person name="Yost W."/>
            <person name="Jha R.K."/>
            <person name="Patterson J."/>
            <person name="Monnat R.J. Jr."/>
            <person name="Barlow S.B."/>
            <person name="Starkenburg S.R."/>
            <person name="Cattolico R.A."/>
        </authorList>
    </citation>
    <scope>NUCLEOTIDE SEQUENCE</scope>
    <source>
        <strain evidence="5">CCMP291</strain>
    </source>
</reference>
<accession>A0A0M0JSF2</accession>
<dbReference type="PRINTS" id="PR02065">
    <property type="entry name" value="PROTEINDPCD"/>
</dbReference>
<organism evidence="4 5">
    <name type="scientific">Chrysochromulina tobinii</name>
    <dbReference type="NCBI Taxonomy" id="1460289"/>
    <lineage>
        <taxon>Eukaryota</taxon>
        <taxon>Haptista</taxon>
        <taxon>Haptophyta</taxon>
        <taxon>Prymnesiophyceae</taxon>
        <taxon>Prymnesiales</taxon>
        <taxon>Chrysochromulinaceae</taxon>
        <taxon>Chrysochromulina</taxon>
    </lineage>
</organism>
<dbReference type="InterPro" id="IPR026224">
    <property type="entry name" value="DPCD"/>
</dbReference>